<organism evidence="2 3">
    <name type="scientific">Tanacetum coccineum</name>
    <dbReference type="NCBI Taxonomy" id="301880"/>
    <lineage>
        <taxon>Eukaryota</taxon>
        <taxon>Viridiplantae</taxon>
        <taxon>Streptophyta</taxon>
        <taxon>Embryophyta</taxon>
        <taxon>Tracheophyta</taxon>
        <taxon>Spermatophyta</taxon>
        <taxon>Magnoliopsida</taxon>
        <taxon>eudicotyledons</taxon>
        <taxon>Gunneridae</taxon>
        <taxon>Pentapetalae</taxon>
        <taxon>asterids</taxon>
        <taxon>campanulids</taxon>
        <taxon>Asterales</taxon>
        <taxon>Asteraceae</taxon>
        <taxon>Asteroideae</taxon>
        <taxon>Anthemideae</taxon>
        <taxon>Anthemidinae</taxon>
        <taxon>Tanacetum</taxon>
    </lineage>
</organism>
<evidence type="ECO:0000313" key="3">
    <source>
        <dbReference type="Proteomes" id="UP001151760"/>
    </source>
</evidence>
<dbReference type="Proteomes" id="UP001151760">
    <property type="component" value="Unassembled WGS sequence"/>
</dbReference>
<evidence type="ECO:0000313" key="2">
    <source>
        <dbReference type="EMBL" id="GJT65291.1"/>
    </source>
</evidence>
<feature type="coiled-coil region" evidence="1">
    <location>
        <begin position="102"/>
        <end position="160"/>
    </location>
</feature>
<gene>
    <name evidence="2" type="ORF">Tco_1016771</name>
</gene>
<accession>A0ABQ5FPL3</accession>
<reference evidence="2" key="2">
    <citation type="submission" date="2022-01" db="EMBL/GenBank/DDBJ databases">
        <authorList>
            <person name="Yamashiro T."/>
            <person name="Shiraishi A."/>
            <person name="Satake H."/>
            <person name="Nakayama K."/>
        </authorList>
    </citation>
    <scope>NUCLEOTIDE SEQUENCE</scope>
</reference>
<sequence length="339" mass="38523">MIAWATLYGAIYNYEEGLMDSIYDDSDVEEDTRSSSEFLADLNVEGKSKKRLFTESFNLDEDEGVTKVKAFMAITEDEPSVGKADARSDYTHVYLHYVEDQRKNLLSKFNSLNQELSSCKSELCDLKNTKALNYSLQKEIARFNLENESLKYEISDLKKEEKKRKDAISPKEVMFTKADDLRLPLRSPLTLSLSVIIKILCLLFLNSQGLSLSKKTQTKSLSVLDPCPDRKADSSTKQLLLTLMEEVKGLKEQIKPPSDKSASISQIHSSKSAKGKQKTWYGPCKNCRYRNHLYRNHLPKDCYIKPKCSTCGSSKHLTKEHPEQVVVKKTLAKLKAHSS</sequence>
<evidence type="ECO:0000256" key="1">
    <source>
        <dbReference type="SAM" id="Coils"/>
    </source>
</evidence>
<reference evidence="2" key="1">
    <citation type="journal article" date="2022" name="Int. J. Mol. Sci.">
        <title>Draft Genome of Tanacetum Coccineum: Genomic Comparison of Closely Related Tanacetum-Family Plants.</title>
        <authorList>
            <person name="Yamashiro T."/>
            <person name="Shiraishi A."/>
            <person name="Nakayama K."/>
            <person name="Satake H."/>
        </authorList>
    </citation>
    <scope>NUCLEOTIDE SEQUENCE</scope>
</reference>
<keyword evidence="1" id="KW-0175">Coiled coil</keyword>
<comment type="caution">
    <text evidence="2">The sequence shown here is derived from an EMBL/GenBank/DDBJ whole genome shotgun (WGS) entry which is preliminary data.</text>
</comment>
<proteinExistence type="predicted"/>
<name>A0ABQ5FPL3_9ASTR</name>
<keyword evidence="3" id="KW-1185">Reference proteome</keyword>
<protein>
    <recommendedName>
        <fullName evidence="4">CCHC-type domain-containing protein</fullName>
    </recommendedName>
</protein>
<dbReference type="EMBL" id="BQNB010017620">
    <property type="protein sequence ID" value="GJT65291.1"/>
    <property type="molecule type" value="Genomic_DNA"/>
</dbReference>
<evidence type="ECO:0008006" key="4">
    <source>
        <dbReference type="Google" id="ProtNLM"/>
    </source>
</evidence>